<organism evidence="1 2">
    <name type="scientific">Protopolystoma xenopodis</name>
    <dbReference type="NCBI Taxonomy" id="117903"/>
    <lineage>
        <taxon>Eukaryota</taxon>
        <taxon>Metazoa</taxon>
        <taxon>Spiralia</taxon>
        <taxon>Lophotrochozoa</taxon>
        <taxon>Platyhelminthes</taxon>
        <taxon>Monogenea</taxon>
        <taxon>Polyopisthocotylea</taxon>
        <taxon>Polystomatidea</taxon>
        <taxon>Polystomatidae</taxon>
        <taxon>Protopolystoma</taxon>
    </lineage>
</organism>
<dbReference type="AlphaFoldDB" id="A0A3S5AAP5"/>
<keyword evidence="2" id="KW-1185">Reference proteome</keyword>
<sequence>MDGNDDWQDYLRASYESAASHVLDFHFSLLKLLSRSLHMSGVGALSFNPTPAAPSPAGTNVGGNVIVGTGYVYSHSVPNDTAFSTGFASINERPTHLSSRPRFSPLLQPSPLFSQSPSQAAGEPGCFQRVGDTSTSFINPLTRNIETPLTHTPLSSPISGGASSRICRFFSSKRLARGDTSSIDLVLTLRYVDHRDSFSTSANRQD</sequence>
<feature type="non-terminal residue" evidence="1">
    <location>
        <position position="206"/>
    </location>
</feature>
<evidence type="ECO:0000313" key="2">
    <source>
        <dbReference type="Proteomes" id="UP000784294"/>
    </source>
</evidence>
<name>A0A3S5AAP5_9PLAT</name>
<evidence type="ECO:0000313" key="1">
    <source>
        <dbReference type="EMBL" id="VEL24256.1"/>
    </source>
</evidence>
<protein>
    <submittedName>
        <fullName evidence="1">Uncharacterized protein</fullName>
    </submittedName>
</protein>
<accession>A0A3S5AAP5</accession>
<comment type="caution">
    <text evidence="1">The sequence shown here is derived from an EMBL/GenBank/DDBJ whole genome shotgun (WGS) entry which is preliminary data.</text>
</comment>
<dbReference type="EMBL" id="CAAALY010066736">
    <property type="protein sequence ID" value="VEL24256.1"/>
    <property type="molecule type" value="Genomic_DNA"/>
</dbReference>
<dbReference type="Proteomes" id="UP000784294">
    <property type="component" value="Unassembled WGS sequence"/>
</dbReference>
<proteinExistence type="predicted"/>
<gene>
    <name evidence="1" type="ORF">PXEA_LOCUS17696</name>
</gene>
<reference evidence="1" key="1">
    <citation type="submission" date="2018-11" db="EMBL/GenBank/DDBJ databases">
        <authorList>
            <consortium name="Pathogen Informatics"/>
        </authorList>
    </citation>
    <scope>NUCLEOTIDE SEQUENCE</scope>
</reference>